<dbReference type="Proteomes" id="UP000886501">
    <property type="component" value="Unassembled WGS sequence"/>
</dbReference>
<evidence type="ECO:0000313" key="2">
    <source>
        <dbReference type="Proteomes" id="UP000886501"/>
    </source>
</evidence>
<comment type="caution">
    <text evidence="1">The sequence shown here is derived from an EMBL/GenBank/DDBJ whole genome shotgun (WGS) entry which is preliminary data.</text>
</comment>
<name>A0ACB6Z8B2_THEGA</name>
<dbReference type="EMBL" id="MU118075">
    <property type="protein sequence ID" value="KAF9645866.1"/>
    <property type="molecule type" value="Genomic_DNA"/>
</dbReference>
<keyword evidence="2" id="KW-1185">Reference proteome</keyword>
<organism evidence="1 2">
    <name type="scientific">Thelephora ganbajun</name>
    <name type="common">Ganba fungus</name>
    <dbReference type="NCBI Taxonomy" id="370292"/>
    <lineage>
        <taxon>Eukaryota</taxon>
        <taxon>Fungi</taxon>
        <taxon>Dikarya</taxon>
        <taxon>Basidiomycota</taxon>
        <taxon>Agaricomycotina</taxon>
        <taxon>Agaricomycetes</taxon>
        <taxon>Thelephorales</taxon>
        <taxon>Thelephoraceae</taxon>
        <taxon>Thelephora</taxon>
    </lineage>
</organism>
<accession>A0ACB6Z8B2</accession>
<evidence type="ECO:0000313" key="1">
    <source>
        <dbReference type="EMBL" id="KAF9645866.1"/>
    </source>
</evidence>
<protein>
    <submittedName>
        <fullName evidence="1">Uncharacterized protein</fullName>
    </submittedName>
</protein>
<feature type="non-terminal residue" evidence="1">
    <location>
        <position position="1"/>
    </location>
</feature>
<gene>
    <name evidence="1" type="ORF">BDM02DRAFT_3062169</name>
</gene>
<proteinExistence type="predicted"/>
<reference evidence="1" key="1">
    <citation type="submission" date="2019-10" db="EMBL/GenBank/DDBJ databases">
        <authorList>
            <consortium name="DOE Joint Genome Institute"/>
            <person name="Kuo A."/>
            <person name="Miyauchi S."/>
            <person name="Kiss E."/>
            <person name="Drula E."/>
            <person name="Kohler A."/>
            <person name="Sanchez-Garcia M."/>
            <person name="Andreopoulos B."/>
            <person name="Barry K.W."/>
            <person name="Bonito G."/>
            <person name="Buee M."/>
            <person name="Carver A."/>
            <person name="Chen C."/>
            <person name="Cichocki N."/>
            <person name="Clum A."/>
            <person name="Culley D."/>
            <person name="Crous P.W."/>
            <person name="Fauchery L."/>
            <person name="Girlanda M."/>
            <person name="Hayes R."/>
            <person name="Keri Z."/>
            <person name="Labutti K."/>
            <person name="Lipzen A."/>
            <person name="Lombard V."/>
            <person name="Magnuson J."/>
            <person name="Maillard F."/>
            <person name="Morin E."/>
            <person name="Murat C."/>
            <person name="Nolan M."/>
            <person name="Ohm R."/>
            <person name="Pangilinan J."/>
            <person name="Pereira M."/>
            <person name="Perotto S."/>
            <person name="Peter M."/>
            <person name="Riley R."/>
            <person name="Sitrit Y."/>
            <person name="Stielow B."/>
            <person name="Szollosi G."/>
            <person name="Zifcakova L."/>
            <person name="Stursova M."/>
            <person name="Spatafora J.W."/>
            <person name="Tedersoo L."/>
            <person name="Vaario L.-M."/>
            <person name="Yamada A."/>
            <person name="Yan M."/>
            <person name="Wang P."/>
            <person name="Xu J."/>
            <person name="Bruns T."/>
            <person name="Baldrian P."/>
            <person name="Vilgalys R."/>
            <person name="Henrissat B."/>
            <person name="Grigoriev I.V."/>
            <person name="Hibbett D."/>
            <person name="Nagy L.G."/>
            <person name="Martin F.M."/>
        </authorList>
    </citation>
    <scope>NUCLEOTIDE SEQUENCE</scope>
    <source>
        <strain evidence="1">P2</strain>
    </source>
</reference>
<feature type="non-terminal residue" evidence="1">
    <location>
        <position position="111"/>
    </location>
</feature>
<sequence>WNKFQLVADDRDREFTKKYDEDLNNTILFATLFSAVTSAFIVDLQKKLEPDYQELNHTLLKIIAGVDTPLPQWNGPDSTTVYVQATLYTSLLVSLLAAFIATLGKQWLNRY</sequence>
<reference evidence="1" key="2">
    <citation type="journal article" date="2020" name="Nat. Commun.">
        <title>Large-scale genome sequencing of mycorrhizal fungi provides insights into the early evolution of symbiotic traits.</title>
        <authorList>
            <person name="Miyauchi S."/>
            <person name="Kiss E."/>
            <person name="Kuo A."/>
            <person name="Drula E."/>
            <person name="Kohler A."/>
            <person name="Sanchez-Garcia M."/>
            <person name="Morin E."/>
            <person name="Andreopoulos B."/>
            <person name="Barry K.W."/>
            <person name="Bonito G."/>
            <person name="Buee M."/>
            <person name="Carver A."/>
            <person name="Chen C."/>
            <person name="Cichocki N."/>
            <person name="Clum A."/>
            <person name="Culley D."/>
            <person name="Crous P.W."/>
            <person name="Fauchery L."/>
            <person name="Girlanda M."/>
            <person name="Hayes R.D."/>
            <person name="Keri Z."/>
            <person name="LaButti K."/>
            <person name="Lipzen A."/>
            <person name="Lombard V."/>
            <person name="Magnuson J."/>
            <person name="Maillard F."/>
            <person name="Murat C."/>
            <person name="Nolan M."/>
            <person name="Ohm R.A."/>
            <person name="Pangilinan J."/>
            <person name="Pereira M.F."/>
            <person name="Perotto S."/>
            <person name="Peter M."/>
            <person name="Pfister S."/>
            <person name="Riley R."/>
            <person name="Sitrit Y."/>
            <person name="Stielow J.B."/>
            <person name="Szollosi G."/>
            <person name="Zifcakova L."/>
            <person name="Stursova M."/>
            <person name="Spatafora J.W."/>
            <person name="Tedersoo L."/>
            <person name="Vaario L.M."/>
            <person name="Yamada A."/>
            <person name="Yan M."/>
            <person name="Wang P."/>
            <person name="Xu J."/>
            <person name="Bruns T."/>
            <person name="Baldrian P."/>
            <person name="Vilgalys R."/>
            <person name="Dunand C."/>
            <person name="Henrissat B."/>
            <person name="Grigoriev I.V."/>
            <person name="Hibbett D."/>
            <person name="Nagy L.G."/>
            <person name="Martin F.M."/>
        </authorList>
    </citation>
    <scope>NUCLEOTIDE SEQUENCE</scope>
    <source>
        <strain evidence="1">P2</strain>
    </source>
</reference>